<dbReference type="HOGENOM" id="CLU_1536710_0_0_2"/>
<dbReference type="KEGG" id="nmr:Nmar_1209"/>
<evidence type="ECO:0000313" key="1">
    <source>
        <dbReference type="EMBL" id="ABX13105.1"/>
    </source>
</evidence>
<dbReference type="RefSeq" id="WP_012215592.1">
    <property type="nucleotide sequence ID" value="NC_010085.1"/>
</dbReference>
<dbReference type="EMBL" id="CP000866">
    <property type="protein sequence ID" value="ABX13105.1"/>
    <property type="molecule type" value="Genomic_DNA"/>
</dbReference>
<dbReference type="Proteomes" id="UP000000792">
    <property type="component" value="Chromosome"/>
</dbReference>
<organism evidence="1 2">
    <name type="scientific">Nitrosopumilus maritimus (strain SCM1)</name>
    <dbReference type="NCBI Taxonomy" id="436308"/>
    <lineage>
        <taxon>Archaea</taxon>
        <taxon>Nitrososphaerota</taxon>
        <taxon>Nitrososphaeria</taxon>
        <taxon>Nitrosopumilales</taxon>
        <taxon>Nitrosopumilaceae</taxon>
        <taxon>Nitrosopumilus</taxon>
    </lineage>
</organism>
<keyword evidence="2" id="KW-1185">Reference proteome</keyword>
<dbReference type="AlphaFoldDB" id="A9A5V0"/>
<gene>
    <name evidence="1" type="ordered locus">Nmar_1209</name>
</gene>
<dbReference type="EnsemblBacteria" id="ABX13105">
    <property type="protein sequence ID" value="ABX13105"/>
    <property type="gene ID" value="Nmar_1209"/>
</dbReference>
<reference evidence="1 2" key="1">
    <citation type="journal article" date="2010" name="Proc. Natl. Acad. Sci. U.S.A.">
        <title>Nitrosopumilus maritimus genome reveals unique mechanisms for nitrification and autotrophy in globally distributed marine crenarchaea.</title>
        <authorList>
            <person name="Walker C.B."/>
            <person name="de la Torre J.R."/>
            <person name="Klotz M.G."/>
            <person name="Urakawa H."/>
            <person name="Pinel N."/>
            <person name="Arp D.J."/>
            <person name="Brochier-Armanet C."/>
            <person name="Chain P.S."/>
            <person name="Chan P.P."/>
            <person name="Gollabgir A."/>
            <person name="Hemp J."/>
            <person name="Hugler M."/>
            <person name="Karr E.A."/>
            <person name="Konneke M."/>
            <person name="Shin M."/>
            <person name="Lawton T.J."/>
            <person name="Lowe T."/>
            <person name="Martens-Habbena W."/>
            <person name="Sayavedra-Soto L.A."/>
            <person name="Lang D."/>
            <person name="Sievert S.M."/>
            <person name="Rosenzweig A.C."/>
            <person name="Manning G."/>
            <person name="Stahl D.A."/>
        </authorList>
    </citation>
    <scope>NUCLEOTIDE SEQUENCE [LARGE SCALE GENOMIC DNA]</scope>
    <source>
        <strain evidence="1 2">SCM1</strain>
    </source>
</reference>
<dbReference type="GeneID" id="5773075"/>
<protein>
    <submittedName>
        <fullName evidence="1">Uncharacterized protein</fullName>
    </submittedName>
</protein>
<accession>A9A5V0</accession>
<proteinExistence type="predicted"/>
<name>A9A5V0_NITMS</name>
<evidence type="ECO:0000313" key="2">
    <source>
        <dbReference type="Proteomes" id="UP000000792"/>
    </source>
</evidence>
<dbReference type="InParanoid" id="A9A5V0"/>
<sequence>MTKKQTVIMTMLPALAMMLLITPTVEQSYAQVQKSTHPDVQRLSPSSFGIKTADRVCGDKLCSEIREPVINIEEEDTIQEVTEELDHMPDLDLLNIIKYRKNSVDPVSHVLIYKITGGTLNLADIAIEASSDINEVKYNVTALSAEKSTTNVVRIMALDPDSINVQVVGYTLKQ</sequence>